<accession>A0ABS0SAN1</accession>
<gene>
    <name evidence="1" type="ORF">IOD40_06660</name>
</gene>
<comment type="caution">
    <text evidence="1">The sequence shown here is derived from an EMBL/GenBank/DDBJ whole genome shotgun (WGS) entry which is preliminary data.</text>
</comment>
<reference evidence="1 2" key="1">
    <citation type="submission" date="2020-10" db="EMBL/GenBank/DDBJ databases">
        <title>Aquamicrobium zhengzhouensis sp. nov., a exopolysaccharide producing bacterium isolated from farmland soil.</title>
        <authorList>
            <person name="Wang X."/>
        </authorList>
    </citation>
    <scope>NUCLEOTIDE SEQUENCE [LARGE SCALE GENOMIC DNA]</scope>
    <source>
        <strain evidence="2">cd-1</strain>
    </source>
</reference>
<protein>
    <submittedName>
        <fullName evidence="1">Uncharacterized protein</fullName>
    </submittedName>
</protein>
<name>A0ABS0SAN1_9HYPH</name>
<sequence length="206" mass="23024">MSRDSKTARRFPRETIQMGDKRVPAAKIECNKCQSVAYHTDTGLNDDVYFKRKGWTVGNGPAADVCGACAGRKPKPDLKVVPMEAAAVKDKPREMTRDERLIIMDKIRDVHDGDRYGSGWSDKKVADDLGVPRAWVEDIRENVLQFAGGHSADMEEYLAMIAPVKTELANMINSARVQLQRLEEMAGKELASITTLGRKVEKEMSR</sequence>
<proteinExistence type="predicted"/>
<evidence type="ECO:0000313" key="1">
    <source>
        <dbReference type="EMBL" id="MBI1620345.1"/>
    </source>
</evidence>
<dbReference type="Proteomes" id="UP000601789">
    <property type="component" value="Unassembled WGS sequence"/>
</dbReference>
<keyword evidence="2" id="KW-1185">Reference proteome</keyword>
<evidence type="ECO:0000313" key="2">
    <source>
        <dbReference type="Proteomes" id="UP000601789"/>
    </source>
</evidence>
<organism evidence="1 2">
    <name type="scientific">Aquamicrobium zhengzhouense</name>
    <dbReference type="NCBI Taxonomy" id="2781738"/>
    <lineage>
        <taxon>Bacteria</taxon>
        <taxon>Pseudomonadati</taxon>
        <taxon>Pseudomonadota</taxon>
        <taxon>Alphaproteobacteria</taxon>
        <taxon>Hyphomicrobiales</taxon>
        <taxon>Phyllobacteriaceae</taxon>
        <taxon>Aquamicrobium</taxon>
    </lineage>
</organism>
<dbReference type="EMBL" id="JADGMQ010000003">
    <property type="protein sequence ID" value="MBI1620345.1"/>
    <property type="molecule type" value="Genomic_DNA"/>
</dbReference>